<dbReference type="CDD" id="cd00609">
    <property type="entry name" value="AAT_like"/>
    <property type="match status" value="1"/>
</dbReference>
<dbReference type="InterPro" id="IPR015421">
    <property type="entry name" value="PyrdxlP-dep_Trfase_major"/>
</dbReference>
<dbReference type="AlphaFoldDB" id="A0AAD4EQW0"/>
<dbReference type="EMBL" id="JAHCVI010000004">
    <property type="protein sequence ID" value="KAG7285711.1"/>
    <property type="molecule type" value="Genomic_DNA"/>
</dbReference>
<dbReference type="Gene3D" id="3.40.640.10">
    <property type="entry name" value="Type I PLP-dependent aspartate aminotransferase-like (Major domain)"/>
    <property type="match status" value="1"/>
</dbReference>
<reference evidence="11" key="1">
    <citation type="submission" date="2023-02" db="EMBL/GenBank/DDBJ databases">
        <authorList>
            <person name="Palmer J.M."/>
        </authorList>
    </citation>
    <scope>NUCLEOTIDE SEQUENCE</scope>
    <source>
        <strain evidence="11">FW57</strain>
    </source>
</reference>
<evidence type="ECO:0000256" key="8">
    <source>
        <dbReference type="ARBA" id="ARBA00047481"/>
    </source>
</evidence>
<dbReference type="Pfam" id="PF00155">
    <property type="entry name" value="Aminotran_1_2"/>
    <property type="match status" value="1"/>
</dbReference>
<dbReference type="GO" id="GO:0030170">
    <property type="term" value="F:pyridoxal phosphate binding"/>
    <property type="evidence" value="ECO:0007669"/>
    <property type="project" value="InterPro"/>
</dbReference>
<proteinExistence type="inferred from homology"/>
<dbReference type="InterPro" id="IPR015422">
    <property type="entry name" value="PyrdxlP-dep_Trfase_small"/>
</dbReference>
<evidence type="ECO:0000256" key="2">
    <source>
        <dbReference type="ARBA" id="ARBA00005011"/>
    </source>
</evidence>
<name>A0AAD4EQW0_9PEZI</name>
<dbReference type="GO" id="GO:0004400">
    <property type="term" value="F:histidinol-phosphate transaminase activity"/>
    <property type="evidence" value="ECO:0007669"/>
    <property type="project" value="UniProtKB-EC"/>
</dbReference>
<keyword evidence="6" id="KW-0808">Transferase</keyword>
<evidence type="ECO:0000256" key="9">
    <source>
        <dbReference type="RuleBase" id="RU003693"/>
    </source>
</evidence>
<evidence type="ECO:0000313" key="11">
    <source>
        <dbReference type="EMBL" id="KAG7285711.1"/>
    </source>
</evidence>
<keyword evidence="5" id="KW-0032">Aminotransferase</keyword>
<comment type="similarity">
    <text evidence="3 9">Belongs to the class-II pyridoxal-phosphate-dependent aminotransferase family.</text>
</comment>
<comment type="caution">
    <text evidence="11">The sequence shown here is derived from an EMBL/GenBank/DDBJ whole genome shotgun (WGS) entry which is preliminary data.</text>
</comment>
<evidence type="ECO:0000256" key="1">
    <source>
        <dbReference type="ARBA" id="ARBA00001933"/>
    </source>
</evidence>
<gene>
    <name evidence="11" type="ORF">NEMBOFW57_008004</name>
</gene>
<keyword evidence="7 9" id="KW-0663">Pyridoxal phosphate</keyword>
<feature type="domain" description="Aminotransferase class I/classII large" evidence="10">
    <location>
        <begin position="40"/>
        <end position="332"/>
    </location>
</feature>
<protein>
    <recommendedName>
        <fullName evidence="4">histidinol-phosphate transaminase</fullName>
        <ecNumber evidence="4">2.6.1.9</ecNumber>
    </recommendedName>
</protein>
<evidence type="ECO:0000313" key="12">
    <source>
        <dbReference type="Proteomes" id="UP001197093"/>
    </source>
</evidence>
<dbReference type="InterPro" id="IPR001917">
    <property type="entry name" value="Aminotrans_II_pyridoxalP_BS"/>
</dbReference>
<evidence type="ECO:0000259" key="10">
    <source>
        <dbReference type="Pfam" id="PF00155"/>
    </source>
</evidence>
<sequence>MMLADLNENALGPSIASGSCLEVGQGATLSEIGLIHVPEESCEGLSRYPDLHQIELKQAFCDFRNVRDGAALTPANLCCSTGLDDIIDLLVRSLCRPGHDQIVICPPVYHMYQTTATINDVETISIPLNTQNNFQLRLTALQQALCSDPNIKICFVCTPGNPTGHAISFEDIKAVLDNPGWRGILVVDEAYIDFSPRSPSAVRLVNQYPRLVVLQTLSKAFGLASIRVGFAVACAHLSAILNNVRKPYAISGPSIALAKAALTKPSLAILDAKLMSIFEERSRLARELGRIQGIRVRGGLDANFVLFEVCGTTSEFSFSTTSSIAVAPINQFPQPSAVITPSG</sequence>
<evidence type="ECO:0000256" key="4">
    <source>
        <dbReference type="ARBA" id="ARBA00012748"/>
    </source>
</evidence>
<dbReference type="SUPFAM" id="SSF53383">
    <property type="entry name" value="PLP-dependent transferases"/>
    <property type="match status" value="1"/>
</dbReference>
<evidence type="ECO:0000256" key="5">
    <source>
        <dbReference type="ARBA" id="ARBA00022576"/>
    </source>
</evidence>
<dbReference type="PROSITE" id="PS00599">
    <property type="entry name" value="AA_TRANSFER_CLASS_2"/>
    <property type="match status" value="1"/>
</dbReference>
<dbReference type="PANTHER" id="PTHR42885">
    <property type="entry name" value="HISTIDINOL-PHOSPHATE AMINOTRANSFERASE-RELATED"/>
    <property type="match status" value="1"/>
</dbReference>
<evidence type="ECO:0000256" key="3">
    <source>
        <dbReference type="ARBA" id="ARBA00008392"/>
    </source>
</evidence>
<keyword evidence="12" id="KW-1185">Reference proteome</keyword>
<dbReference type="InterPro" id="IPR015424">
    <property type="entry name" value="PyrdxlP-dep_Trfase"/>
</dbReference>
<organism evidence="11 12">
    <name type="scientific">Staphylotrichum longicolle</name>
    <dbReference type="NCBI Taxonomy" id="669026"/>
    <lineage>
        <taxon>Eukaryota</taxon>
        <taxon>Fungi</taxon>
        <taxon>Dikarya</taxon>
        <taxon>Ascomycota</taxon>
        <taxon>Pezizomycotina</taxon>
        <taxon>Sordariomycetes</taxon>
        <taxon>Sordariomycetidae</taxon>
        <taxon>Sordariales</taxon>
        <taxon>Chaetomiaceae</taxon>
        <taxon>Staphylotrichum</taxon>
    </lineage>
</organism>
<evidence type="ECO:0000256" key="7">
    <source>
        <dbReference type="ARBA" id="ARBA00022898"/>
    </source>
</evidence>
<dbReference type="Gene3D" id="3.90.1150.10">
    <property type="entry name" value="Aspartate Aminotransferase, domain 1"/>
    <property type="match status" value="1"/>
</dbReference>
<comment type="catalytic activity">
    <reaction evidence="8">
        <text>L-histidinol phosphate + 2-oxoglutarate = 3-(imidazol-4-yl)-2-oxopropyl phosphate + L-glutamate</text>
        <dbReference type="Rhea" id="RHEA:23744"/>
        <dbReference type="ChEBI" id="CHEBI:16810"/>
        <dbReference type="ChEBI" id="CHEBI:29985"/>
        <dbReference type="ChEBI" id="CHEBI:57766"/>
        <dbReference type="ChEBI" id="CHEBI:57980"/>
        <dbReference type="EC" id="2.6.1.9"/>
    </reaction>
</comment>
<dbReference type="InterPro" id="IPR004839">
    <property type="entry name" value="Aminotransferase_I/II_large"/>
</dbReference>
<comment type="pathway">
    <text evidence="2">Amino-acid biosynthesis; L-histidine biosynthesis; L-histidine from 5-phospho-alpha-D-ribose 1-diphosphate: step 7/9.</text>
</comment>
<dbReference type="Proteomes" id="UP001197093">
    <property type="component" value="Unassembled WGS sequence"/>
</dbReference>
<dbReference type="EC" id="2.6.1.9" evidence="4"/>
<accession>A0AAD4EQW0</accession>
<comment type="cofactor">
    <cofactor evidence="1 9">
        <name>pyridoxal 5'-phosphate</name>
        <dbReference type="ChEBI" id="CHEBI:597326"/>
    </cofactor>
</comment>
<evidence type="ECO:0000256" key="6">
    <source>
        <dbReference type="ARBA" id="ARBA00022679"/>
    </source>
</evidence>
<dbReference type="PANTHER" id="PTHR42885:SF2">
    <property type="entry name" value="HISTIDINOL-PHOSPHATE AMINOTRANSFERASE"/>
    <property type="match status" value="1"/>
</dbReference>